<feature type="non-terminal residue" evidence="2">
    <location>
        <position position="115"/>
    </location>
</feature>
<feature type="compositionally biased region" description="Low complexity" evidence="1">
    <location>
        <begin position="95"/>
        <end position="109"/>
    </location>
</feature>
<name>A0A317JU27_9ACTN</name>
<evidence type="ECO:0000256" key="1">
    <source>
        <dbReference type="SAM" id="MobiDB-lite"/>
    </source>
</evidence>
<dbReference type="EMBL" id="QGSV01000347">
    <property type="protein sequence ID" value="PWU44219.1"/>
    <property type="molecule type" value="Genomic_DNA"/>
</dbReference>
<accession>A0A317JU27</accession>
<evidence type="ECO:0000313" key="2">
    <source>
        <dbReference type="EMBL" id="PWU44219.1"/>
    </source>
</evidence>
<reference evidence="3" key="1">
    <citation type="submission" date="2018-05" db="EMBL/GenBank/DDBJ databases">
        <title>Micromonospora globispora sp. nov. and Micromonospora rugosa sp. nov., isolated from marine sediment.</title>
        <authorList>
            <person name="Carro L."/>
            <person name="Aysel V."/>
            <person name="Cetin D."/>
            <person name="Igual J.M."/>
            <person name="Klenk H.-P."/>
            <person name="Trujillo M.E."/>
            <person name="Sahin N."/>
        </authorList>
    </citation>
    <scope>NUCLEOTIDE SEQUENCE [LARGE SCALE GENOMIC DNA]</scope>
    <source>
        <strain evidence="3">S2904</strain>
    </source>
</reference>
<dbReference type="AlphaFoldDB" id="A0A317JU27"/>
<evidence type="ECO:0000313" key="3">
    <source>
        <dbReference type="Proteomes" id="UP000245683"/>
    </source>
</evidence>
<feature type="region of interest" description="Disordered" evidence="1">
    <location>
        <begin position="1"/>
        <end position="59"/>
    </location>
</feature>
<protein>
    <submittedName>
        <fullName evidence="2">Uncharacterized protein</fullName>
    </submittedName>
</protein>
<organism evidence="2 3">
    <name type="scientific">Micromonospora globispora</name>
    <dbReference type="NCBI Taxonomy" id="1450148"/>
    <lineage>
        <taxon>Bacteria</taxon>
        <taxon>Bacillati</taxon>
        <taxon>Actinomycetota</taxon>
        <taxon>Actinomycetes</taxon>
        <taxon>Micromonosporales</taxon>
        <taxon>Micromonosporaceae</taxon>
        <taxon>Micromonospora</taxon>
    </lineage>
</organism>
<comment type="caution">
    <text evidence="2">The sequence shown here is derived from an EMBL/GenBank/DDBJ whole genome shotgun (WGS) entry which is preliminary data.</text>
</comment>
<proteinExistence type="predicted"/>
<dbReference type="Proteomes" id="UP000245683">
    <property type="component" value="Unassembled WGS sequence"/>
</dbReference>
<gene>
    <name evidence="2" type="ORF">DLJ46_27205</name>
</gene>
<sequence>MGEQQVPAETVHPGSVPGSADRPAGTAPDGGTGTADPHAAAPASTGTDPGDEGSGNRAGIDAAVPAVARADAGIARARVSVASVAAPPPGDERPTAPATATTYGAGAPAEVPPLD</sequence>
<feature type="region of interest" description="Disordered" evidence="1">
    <location>
        <begin position="82"/>
        <end position="115"/>
    </location>
</feature>
<keyword evidence="3" id="KW-1185">Reference proteome</keyword>